<dbReference type="CDD" id="cd03429">
    <property type="entry name" value="NUDIX_NADH_pyrophosphatase_Nudt13"/>
    <property type="match status" value="1"/>
</dbReference>
<dbReference type="InterPro" id="IPR000086">
    <property type="entry name" value="NUDIX_hydrolase_dom"/>
</dbReference>
<dbReference type="InterPro" id="IPR050241">
    <property type="entry name" value="NAD-cap_RNA_hydrolase_NudC"/>
</dbReference>
<evidence type="ECO:0000259" key="11">
    <source>
        <dbReference type="PROSITE" id="PS51462"/>
    </source>
</evidence>
<dbReference type="GO" id="GO:0019677">
    <property type="term" value="P:NAD+ catabolic process"/>
    <property type="evidence" value="ECO:0007669"/>
    <property type="project" value="TreeGrafter"/>
</dbReference>
<comment type="catalytic activity">
    <reaction evidence="9">
        <text>a 5'-end NAD(+)-phospho-ribonucleoside in mRNA + H2O = a 5'-end phospho-adenosine-phospho-ribonucleoside in mRNA + beta-nicotinamide D-ribonucleotide + 2 H(+)</text>
        <dbReference type="Rhea" id="RHEA:60876"/>
        <dbReference type="Rhea" id="RHEA-COMP:15698"/>
        <dbReference type="Rhea" id="RHEA-COMP:15719"/>
        <dbReference type="ChEBI" id="CHEBI:14649"/>
        <dbReference type="ChEBI" id="CHEBI:15377"/>
        <dbReference type="ChEBI" id="CHEBI:15378"/>
        <dbReference type="ChEBI" id="CHEBI:144029"/>
        <dbReference type="ChEBI" id="CHEBI:144051"/>
    </reaction>
    <physiologicalReaction direction="left-to-right" evidence="9">
        <dbReference type="Rhea" id="RHEA:60877"/>
    </physiologicalReaction>
</comment>
<dbReference type="PANTHER" id="PTHR42904:SF6">
    <property type="entry name" value="NAD-CAPPED RNA HYDROLASE NUDT12"/>
    <property type="match status" value="1"/>
</dbReference>
<evidence type="ECO:0000256" key="3">
    <source>
        <dbReference type="ARBA" id="ARBA00009595"/>
    </source>
</evidence>
<comment type="similarity">
    <text evidence="3">Belongs to the Nudix hydrolase family. NudC subfamily.</text>
</comment>
<dbReference type="NCBIfam" id="NF001299">
    <property type="entry name" value="PRK00241.1"/>
    <property type="match status" value="1"/>
</dbReference>
<dbReference type="PROSITE" id="PS00893">
    <property type="entry name" value="NUDIX_BOX"/>
    <property type="match status" value="1"/>
</dbReference>
<dbReference type="Gene3D" id="3.90.79.20">
    <property type="match status" value="1"/>
</dbReference>
<dbReference type="Gene3D" id="3.90.79.10">
    <property type="entry name" value="Nucleoside Triphosphate Pyrophosphohydrolase"/>
    <property type="match status" value="1"/>
</dbReference>
<dbReference type="InterPro" id="IPR020084">
    <property type="entry name" value="NUDIX_hydrolase_CS"/>
</dbReference>
<proteinExistence type="inferred from homology"/>
<dbReference type="InterPro" id="IPR049734">
    <property type="entry name" value="NudC-like_C"/>
</dbReference>
<evidence type="ECO:0000313" key="12">
    <source>
        <dbReference type="EMBL" id="TKI60959.1"/>
    </source>
</evidence>
<evidence type="ECO:0000256" key="4">
    <source>
        <dbReference type="ARBA" id="ARBA00012381"/>
    </source>
</evidence>
<dbReference type="GO" id="GO:0046872">
    <property type="term" value="F:metal ion binding"/>
    <property type="evidence" value="ECO:0007669"/>
    <property type="project" value="UniProtKB-KW"/>
</dbReference>
<sequence length="305" mass="32973">MRAHNREALHRTDAAWLDARWADASTRVLVVSGGRVDASGGSVPWLSSAQAQALAPHGERILLGQRDGRTRFAVLADRADVAGGTDDWIGLRGLFGLLAVGDEEASEEAPWLFHAVGLAEWRRSHRFCPRCGGDLLPRAAGHELRCARCGRSQFPRTDPAVIMTITTGEPGGDDEAVLLGRQASWPSTQWSSLAGFCEPGETLEDAVRRETYEETGVRVGDVTYFGSQPWPLPASLMVAFTGRATSREIHVDGAEIEDARWFTRADLRAGLEDGSVTVPRSVSISASLLTDFYGGPLPGGDIRPR</sequence>
<dbReference type="InterPro" id="IPR020476">
    <property type="entry name" value="Nudix_hydrolase"/>
</dbReference>
<dbReference type="PROSITE" id="PS51462">
    <property type="entry name" value="NUDIX"/>
    <property type="match status" value="1"/>
</dbReference>
<comment type="caution">
    <text evidence="12">The sequence shown here is derived from an EMBL/GenBank/DDBJ whole genome shotgun (WGS) entry which is preliminary data.</text>
</comment>
<dbReference type="EMBL" id="SZPY01000004">
    <property type="protein sequence ID" value="TKI60959.1"/>
    <property type="molecule type" value="Genomic_DNA"/>
</dbReference>
<dbReference type="GO" id="GO:0110153">
    <property type="term" value="F:RNA NAD-cap (NMN-forming) hydrolase activity"/>
    <property type="evidence" value="ECO:0007669"/>
    <property type="project" value="RHEA"/>
</dbReference>
<evidence type="ECO:0000256" key="1">
    <source>
        <dbReference type="ARBA" id="ARBA00001946"/>
    </source>
</evidence>
<dbReference type="InterPro" id="IPR015797">
    <property type="entry name" value="NUDIX_hydrolase-like_dom_sf"/>
</dbReference>
<organism evidence="12 13">
    <name type="scientific">Nocardioides jishulii</name>
    <dbReference type="NCBI Taxonomy" id="2575440"/>
    <lineage>
        <taxon>Bacteria</taxon>
        <taxon>Bacillati</taxon>
        <taxon>Actinomycetota</taxon>
        <taxon>Actinomycetes</taxon>
        <taxon>Propionibacteriales</taxon>
        <taxon>Nocardioidaceae</taxon>
        <taxon>Nocardioides</taxon>
    </lineage>
</organism>
<feature type="domain" description="Nudix hydrolase" evidence="11">
    <location>
        <begin position="155"/>
        <end position="284"/>
    </location>
</feature>
<dbReference type="GO" id="GO:0005829">
    <property type="term" value="C:cytosol"/>
    <property type="evidence" value="ECO:0007669"/>
    <property type="project" value="TreeGrafter"/>
</dbReference>
<reference evidence="12 13" key="1">
    <citation type="submission" date="2019-04" db="EMBL/GenBank/DDBJ databases">
        <authorList>
            <person name="Dong K."/>
        </authorList>
    </citation>
    <scope>NUCLEOTIDE SEQUENCE [LARGE SCALE GENOMIC DNA]</scope>
    <source>
        <strain evidence="13">dk3543</strain>
    </source>
</reference>
<evidence type="ECO:0000256" key="2">
    <source>
        <dbReference type="ARBA" id="ARBA00001947"/>
    </source>
</evidence>
<dbReference type="GO" id="GO:0006742">
    <property type="term" value="P:NADP+ catabolic process"/>
    <property type="evidence" value="ECO:0007669"/>
    <property type="project" value="TreeGrafter"/>
</dbReference>
<evidence type="ECO:0000256" key="9">
    <source>
        <dbReference type="ARBA" id="ARBA00023679"/>
    </source>
</evidence>
<protein>
    <recommendedName>
        <fullName evidence="4">NAD(+) diphosphatase</fullName>
        <ecNumber evidence="4">3.6.1.22</ecNumber>
    </recommendedName>
</protein>
<dbReference type="PANTHER" id="PTHR42904">
    <property type="entry name" value="NUDIX HYDROLASE, NUDC SUBFAMILY"/>
    <property type="match status" value="1"/>
</dbReference>
<dbReference type="PRINTS" id="PR00502">
    <property type="entry name" value="NUDIXFAMILY"/>
</dbReference>
<dbReference type="SUPFAM" id="SSF55811">
    <property type="entry name" value="Nudix"/>
    <property type="match status" value="1"/>
</dbReference>
<dbReference type="AlphaFoldDB" id="A0A4U2YIS6"/>
<keyword evidence="6 10" id="KW-0378">Hydrolase</keyword>
<dbReference type="Proteomes" id="UP000307808">
    <property type="component" value="Unassembled WGS sequence"/>
</dbReference>
<evidence type="ECO:0000256" key="8">
    <source>
        <dbReference type="ARBA" id="ARBA00023027"/>
    </source>
</evidence>
<keyword evidence="13" id="KW-1185">Reference proteome</keyword>
<dbReference type="Pfam" id="PF00293">
    <property type="entry name" value="NUDIX"/>
    <property type="match status" value="1"/>
</dbReference>
<keyword evidence="8" id="KW-0520">NAD</keyword>
<evidence type="ECO:0000313" key="13">
    <source>
        <dbReference type="Proteomes" id="UP000307808"/>
    </source>
</evidence>
<evidence type="ECO:0000256" key="5">
    <source>
        <dbReference type="ARBA" id="ARBA00022723"/>
    </source>
</evidence>
<dbReference type="EC" id="3.6.1.22" evidence="4"/>
<name>A0A4U2YIS6_9ACTN</name>
<evidence type="ECO:0000256" key="7">
    <source>
        <dbReference type="ARBA" id="ARBA00022842"/>
    </source>
</evidence>
<keyword evidence="7" id="KW-0460">Magnesium</keyword>
<evidence type="ECO:0000256" key="10">
    <source>
        <dbReference type="RuleBase" id="RU003476"/>
    </source>
</evidence>
<accession>A0A4U2YIS6</accession>
<comment type="cofactor">
    <cofactor evidence="2">
        <name>Zn(2+)</name>
        <dbReference type="ChEBI" id="CHEBI:29105"/>
    </cofactor>
</comment>
<dbReference type="Pfam" id="PF09297">
    <property type="entry name" value="Zn_ribbon_NUD"/>
    <property type="match status" value="1"/>
</dbReference>
<evidence type="ECO:0000256" key="6">
    <source>
        <dbReference type="ARBA" id="ARBA00022801"/>
    </source>
</evidence>
<gene>
    <name evidence="12" type="primary">nudC</name>
    <name evidence="12" type="ORF">FC770_15070</name>
</gene>
<dbReference type="InterPro" id="IPR015376">
    <property type="entry name" value="Znr_NADH_PPase"/>
</dbReference>
<dbReference type="OrthoDB" id="9791656at2"/>
<dbReference type="GO" id="GO:0035529">
    <property type="term" value="F:NADH pyrophosphatase activity"/>
    <property type="evidence" value="ECO:0007669"/>
    <property type="project" value="TreeGrafter"/>
</dbReference>
<comment type="cofactor">
    <cofactor evidence="1">
        <name>Mg(2+)</name>
        <dbReference type="ChEBI" id="CHEBI:18420"/>
    </cofactor>
</comment>
<keyword evidence="5" id="KW-0479">Metal-binding</keyword>